<proteinExistence type="predicted"/>
<evidence type="ECO:0000259" key="3">
    <source>
        <dbReference type="PROSITE" id="PS50048"/>
    </source>
</evidence>
<dbReference type="SUPFAM" id="SSF57701">
    <property type="entry name" value="Zn2/Cys6 DNA-binding domain"/>
    <property type="match status" value="1"/>
</dbReference>
<dbReference type="PROSITE" id="PS00463">
    <property type="entry name" value="ZN2_CY6_FUNGAL_1"/>
    <property type="match status" value="1"/>
</dbReference>
<dbReference type="PANTHER" id="PTHR47785">
    <property type="entry name" value="ZN(II)2CYS6 TRANSCRIPTION FACTOR (EUROFUNG)-RELATED-RELATED"/>
    <property type="match status" value="1"/>
</dbReference>
<gene>
    <name evidence="4" type="ORF">FOVG_14572</name>
</gene>
<dbReference type="InterPro" id="IPR001138">
    <property type="entry name" value="Zn2Cys6_DnaBD"/>
</dbReference>
<dbReference type="InterPro" id="IPR036864">
    <property type="entry name" value="Zn2-C6_fun-type_DNA-bd_sf"/>
</dbReference>
<reference evidence="4" key="2">
    <citation type="submission" date="2012-05" db="EMBL/GenBank/DDBJ databases">
        <title>Annotation of the Genome Sequence of Fusarium oxysporum HDV247.</title>
        <authorList>
            <consortium name="The Broad Institute Genomics Platform"/>
            <person name="Ma L.-J."/>
            <person name="Corby-Kistler H."/>
            <person name="Broz K."/>
            <person name="Gale L.R."/>
            <person name="Jonkers W."/>
            <person name="O'Donnell K."/>
            <person name="Ploetz R."/>
            <person name="Steinberg C."/>
            <person name="Schwartz D.C."/>
            <person name="VanEtten H."/>
            <person name="Zhou S."/>
            <person name="Young S.K."/>
            <person name="Zeng Q."/>
            <person name="Gargeya S."/>
            <person name="Fitzgerald M."/>
            <person name="Abouelleil A."/>
            <person name="Alvarado L."/>
            <person name="Chapman S.B."/>
            <person name="Gainer-Dewar J."/>
            <person name="Goldberg J."/>
            <person name="Griggs A."/>
            <person name="Gujja S."/>
            <person name="Hansen M."/>
            <person name="Howarth C."/>
            <person name="Imamovic A."/>
            <person name="Ireland A."/>
            <person name="Larimer J."/>
            <person name="McCowan C."/>
            <person name="Murphy C."/>
            <person name="Pearson M."/>
            <person name="Poon T.W."/>
            <person name="Priest M."/>
            <person name="Roberts A."/>
            <person name="Saif S."/>
            <person name="Shea T."/>
            <person name="Sykes S."/>
            <person name="Wortman J."/>
            <person name="Nusbaum C."/>
            <person name="Birren B."/>
        </authorList>
    </citation>
    <scope>NUCLEOTIDE SEQUENCE</scope>
    <source>
        <strain evidence="4">HDV247</strain>
    </source>
</reference>
<dbReference type="SMART" id="SM00066">
    <property type="entry name" value="GAL4"/>
    <property type="match status" value="1"/>
</dbReference>
<reference evidence="4" key="1">
    <citation type="submission" date="2011-10" db="EMBL/GenBank/DDBJ databases">
        <title>The Genome Sequence of Fusarium oxysporum HDV247.</title>
        <authorList>
            <consortium name="The Broad Institute Genome Sequencing Platform"/>
            <person name="Ma L.-J."/>
            <person name="Gale L.R."/>
            <person name="Schwartz D.C."/>
            <person name="Zhou S."/>
            <person name="Corby-Kistler H."/>
            <person name="Young S.K."/>
            <person name="Zeng Q."/>
            <person name="Gargeya S."/>
            <person name="Fitzgerald M."/>
            <person name="Haas B."/>
            <person name="Abouelleil A."/>
            <person name="Alvarado L."/>
            <person name="Arachchi H.M."/>
            <person name="Berlin A."/>
            <person name="Brown A."/>
            <person name="Chapman S.B."/>
            <person name="Chen Z."/>
            <person name="Dunbar C."/>
            <person name="Freedman E."/>
            <person name="Gearin G."/>
            <person name="Goldberg J."/>
            <person name="Griggs A."/>
            <person name="Gujja S."/>
            <person name="Heiman D."/>
            <person name="Howarth C."/>
            <person name="Larson L."/>
            <person name="Lui A."/>
            <person name="MacDonald P.J.P."/>
            <person name="Montmayeur A."/>
            <person name="Murphy C."/>
            <person name="Neiman D."/>
            <person name="Pearson M."/>
            <person name="Priest M."/>
            <person name="Roberts A."/>
            <person name="Saif S."/>
            <person name="Shea T."/>
            <person name="Shenoy N."/>
            <person name="Sisk P."/>
            <person name="Stolte C."/>
            <person name="Sykes S."/>
            <person name="Wortman J."/>
            <person name="Nusbaum C."/>
            <person name="Birren B."/>
        </authorList>
    </citation>
    <scope>NUCLEOTIDE SEQUENCE [LARGE SCALE GENOMIC DNA]</scope>
    <source>
        <strain evidence="4">HDV247</strain>
    </source>
</reference>
<dbReference type="InterPro" id="IPR053181">
    <property type="entry name" value="EcdB-like_regulator"/>
</dbReference>
<evidence type="ECO:0000256" key="1">
    <source>
        <dbReference type="ARBA" id="ARBA00023242"/>
    </source>
</evidence>
<name>W9NP87_FUSOX</name>
<feature type="region of interest" description="Disordered" evidence="2">
    <location>
        <begin position="85"/>
        <end position="109"/>
    </location>
</feature>
<feature type="compositionally biased region" description="Polar residues" evidence="2">
    <location>
        <begin position="85"/>
        <end position="100"/>
    </location>
</feature>
<dbReference type="GO" id="GO:0008270">
    <property type="term" value="F:zinc ion binding"/>
    <property type="evidence" value="ECO:0007669"/>
    <property type="project" value="InterPro"/>
</dbReference>
<evidence type="ECO:0000256" key="2">
    <source>
        <dbReference type="SAM" id="MobiDB-lite"/>
    </source>
</evidence>
<organism evidence="4">
    <name type="scientific">Fusarium oxysporum f. sp. pisi HDV247</name>
    <dbReference type="NCBI Taxonomy" id="1080344"/>
    <lineage>
        <taxon>Eukaryota</taxon>
        <taxon>Fungi</taxon>
        <taxon>Dikarya</taxon>
        <taxon>Ascomycota</taxon>
        <taxon>Pezizomycotina</taxon>
        <taxon>Sordariomycetes</taxon>
        <taxon>Hypocreomycetidae</taxon>
        <taxon>Hypocreales</taxon>
        <taxon>Nectriaceae</taxon>
        <taxon>Fusarium</taxon>
        <taxon>Fusarium oxysporum species complex</taxon>
    </lineage>
</organism>
<dbReference type="PRINTS" id="PR00755">
    <property type="entry name" value="AFLATOXINBRP"/>
</dbReference>
<protein>
    <recommendedName>
        <fullName evidence="3">Zn(2)-C6 fungal-type domain-containing protein</fullName>
    </recommendedName>
</protein>
<dbReference type="EMBL" id="JH650981">
    <property type="protein sequence ID" value="EXA34599.1"/>
    <property type="molecule type" value="Genomic_DNA"/>
</dbReference>
<feature type="domain" description="Zn(2)-C6 fungal-type" evidence="3">
    <location>
        <begin position="22"/>
        <end position="52"/>
    </location>
</feature>
<keyword evidence="1" id="KW-0539">Nucleus</keyword>
<dbReference type="HOGENOM" id="CLU_2184063_0_0_1"/>
<evidence type="ECO:0000313" key="4">
    <source>
        <dbReference type="EMBL" id="EXA34599.1"/>
    </source>
</evidence>
<accession>W9NP87</accession>
<dbReference type="PANTHER" id="PTHR47785:SF6">
    <property type="entry name" value="ZN(II)2CYS6 TRANSCRIPTION FACTOR (EUROFUNG)"/>
    <property type="match status" value="1"/>
</dbReference>
<sequence>MSNQPNQMQTTNNPSRRQALNACEACRKRKTKCDERKPACARCTRLGLECMYIETVAAKKNLSIEELTGTLKRMDEKLDVLTAFAQQNDGQRPKQLNQLNGRPILSELA</sequence>
<dbReference type="Gene3D" id="4.10.240.10">
    <property type="entry name" value="Zn(2)-C6 fungal-type DNA-binding domain"/>
    <property type="match status" value="1"/>
</dbReference>
<dbReference type="AlphaFoldDB" id="W9NP87"/>
<dbReference type="Pfam" id="PF00172">
    <property type="entry name" value="Zn_clus"/>
    <property type="match status" value="1"/>
</dbReference>
<dbReference type="Proteomes" id="UP000030751">
    <property type="component" value="Unassembled WGS sequence"/>
</dbReference>
<dbReference type="PROSITE" id="PS50048">
    <property type="entry name" value="ZN2_CY6_FUNGAL_2"/>
    <property type="match status" value="1"/>
</dbReference>
<dbReference type="CDD" id="cd00067">
    <property type="entry name" value="GAL4"/>
    <property type="match status" value="1"/>
</dbReference>
<dbReference type="GO" id="GO:0000981">
    <property type="term" value="F:DNA-binding transcription factor activity, RNA polymerase II-specific"/>
    <property type="evidence" value="ECO:0007669"/>
    <property type="project" value="InterPro"/>
</dbReference>